<evidence type="ECO:0000256" key="3">
    <source>
        <dbReference type="ARBA" id="ARBA00022527"/>
    </source>
</evidence>
<comment type="catalytic activity">
    <reaction evidence="11">
        <text>L-threonyl-[protein] + ATP = O-phospho-L-threonyl-[protein] + ADP + H(+)</text>
        <dbReference type="Rhea" id="RHEA:46608"/>
        <dbReference type="Rhea" id="RHEA-COMP:11060"/>
        <dbReference type="Rhea" id="RHEA-COMP:11605"/>
        <dbReference type="ChEBI" id="CHEBI:15378"/>
        <dbReference type="ChEBI" id="CHEBI:30013"/>
        <dbReference type="ChEBI" id="CHEBI:30616"/>
        <dbReference type="ChEBI" id="CHEBI:61977"/>
        <dbReference type="ChEBI" id="CHEBI:456216"/>
        <dbReference type="EC" id="2.7.11.12"/>
    </reaction>
</comment>
<organism evidence="17">
    <name type="scientific">Noctiluca scintillans</name>
    <name type="common">Sea sparkle</name>
    <name type="synonym">Red tide dinoflagellate</name>
    <dbReference type="NCBI Taxonomy" id="2966"/>
    <lineage>
        <taxon>Eukaryota</taxon>
        <taxon>Sar</taxon>
        <taxon>Alveolata</taxon>
        <taxon>Dinophyceae</taxon>
        <taxon>Noctilucales</taxon>
        <taxon>Noctilucaceae</taxon>
        <taxon>Noctiluca</taxon>
    </lineage>
</organism>
<evidence type="ECO:0000259" key="14">
    <source>
        <dbReference type="PROSITE" id="PS50011"/>
    </source>
</evidence>
<evidence type="ECO:0000256" key="12">
    <source>
        <dbReference type="ARBA" id="ARBA00047462"/>
    </source>
</evidence>
<dbReference type="PROSITE" id="PS00108">
    <property type="entry name" value="PROTEIN_KINASE_ST"/>
    <property type="match status" value="1"/>
</dbReference>
<dbReference type="EC" id="2.7.11.12" evidence="2"/>
<feature type="domain" description="AGC-kinase C-terminal" evidence="16">
    <location>
        <begin position="727"/>
        <end position="783"/>
    </location>
</feature>
<protein>
    <recommendedName>
        <fullName evidence="2">cGMP-dependent protein kinase</fullName>
        <ecNumber evidence="2">2.7.11.12</ecNumber>
    </recommendedName>
</protein>
<dbReference type="GO" id="GO:0030553">
    <property type="term" value="F:cGMP binding"/>
    <property type="evidence" value="ECO:0007669"/>
    <property type="project" value="UniProtKB-KW"/>
</dbReference>
<dbReference type="EMBL" id="HBFQ01017817">
    <property type="protein sequence ID" value="CAD8838091.1"/>
    <property type="molecule type" value="Transcribed_RNA"/>
</dbReference>
<evidence type="ECO:0000313" key="17">
    <source>
        <dbReference type="EMBL" id="CAD8838091.1"/>
    </source>
</evidence>
<keyword evidence="3" id="KW-0723">Serine/threonine-protein kinase</keyword>
<dbReference type="SUPFAM" id="SSF56112">
    <property type="entry name" value="Protein kinase-like (PK-like)"/>
    <property type="match status" value="1"/>
</dbReference>
<evidence type="ECO:0000256" key="6">
    <source>
        <dbReference type="ARBA" id="ARBA00022679"/>
    </source>
</evidence>
<evidence type="ECO:0000256" key="7">
    <source>
        <dbReference type="ARBA" id="ARBA00022741"/>
    </source>
</evidence>
<evidence type="ECO:0000256" key="11">
    <source>
        <dbReference type="ARBA" id="ARBA00047298"/>
    </source>
</evidence>
<dbReference type="AlphaFoldDB" id="A0A7S0ZZV1"/>
<sequence>MGCSQGGDASSSGGALESGPKCAKEAANNENRDYYEKMQFLSMVPLLKRLPKDQHPLIAGACVTQEFKKGQTVIRQGVEGHELFVIRSGEASVLSDSDNGVQKVATLVSGDYFGENSLLRDEPRSATIVAETALLTFTITREKFRELGLDQKLQFAQRRAVGGGVRKLLAKEPSSKSDEERTLIAEALRKNDRLQTMVLMDDIMINQLIDTAWKENVSEGEEIIKEGDVNADYFYVVQEGKFEASMADDEGGLDKVVETYEQGSSFGELALLYFAPRAATVTAWEEATVWVIDRTTFKNILMRVSEKTLKEYMKYLDRVELFTALLQEEKKEMAKALVEVHFNQGETVLVQGEKGNTFYILCEGEVAVIKDGQEVTKLKASSSRETAHHFGEGALLNKAETRQATVTVTSPVAKALAMDRESFELLLGPLQDLIAAGDGERKHPALGRCAMPRAGEAAVSREKILKKDLQRLGLLGCGGFGAVELHEHKVTGETYALKCISKGFIQKCGLQNSVMNEKNILLMTNSPFVIKLFETYSGSQTLYFLLEPALGGELYATYHKKGFHGSEVHARYYTAGVVLAFEHLHERRILYRDLKPENVLLSSSGHPKLTDMGLAKFVIGSTFTTCGTPDYFAPELIRSQAYTRAVDWWTLGILIFELMSGYPPFEANHPMQTYSKVMKGIKCVQFPAKCCGDVESLIKSLLSKDPSERLPMQSAGTKGLKQHKWYAAFNWSKLESSEMEPPFKPVVRSKTDLANFYARKEDMPRQMPYKDDGSEWEKGFATV</sequence>
<keyword evidence="4" id="KW-0140">cGMP</keyword>
<feature type="compositionally biased region" description="Low complexity" evidence="13">
    <location>
        <begin position="1"/>
        <end position="19"/>
    </location>
</feature>
<evidence type="ECO:0000259" key="16">
    <source>
        <dbReference type="PROSITE" id="PS51285"/>
    </source>
</evidence>
<keyword evidence="10" id="KW-0142">cGMP-binding</keyword>
<dbReference type="InterPro" id="IPR000961">
    <property type="entry name" value="AGC-kinase_C"/>
</dbReference>
<feature type="domain" description="Cyclic nucleotide-binding" evidence="15">
    <location>
        <begin position="321"/>
        <end position="429"/>
    </location>
</feature>
<dbReference type="InterPro" id="IPR000719">
    <property type="entry name" value="Prot_kinase_dom"/>
</dbReference>
<evidence type="ECO:0000256" key="10">
    <source>
        <dbReference type="ARBA" id="ARBA00022992"/>
    </source>
</evidence>
<keyword evidence="8" id="KW-0418">Kinase</keyword>
<evidence type="ECO:0000256" key="5">
    <source>
        <dbReference type="ARBA" id="ARBA00022553"/>
    </source>
</evidence>
<dbReference type="PROSITE" id="PS00889">
    <property type="entry name" value="CNMP_BINDING_2"/>
    <property type="match status" value="3"/>
</dbReference>
<keyword evidence="6" id="KW-0808">Transferase</keyword>
<dbReference type="PROSITE" id="PS51285">
    <property type="entry name" value="AGC_KINASE_CTER"/>
    <property type="match status" value="1"/>
</dbReference>
<dbReference type="Gene3D" id="2.60.120.10">
    <property type="entry name" value="Jelly Rolls"/>
    <property type="match status" value="3"/>
</dbReference>
<gene>
    <name evidence="17" type="ORF">NSCI0253_LOCUS12439</name>
</gene>
<dbReference type="Pfam" id="PF00069">
    <property type="entry name" value="Pkinase"/>
    <property type="match status" value="1"/>
</dbReference>
<evidence type="ECO:0000256" key="8">
    <source>
        <dbReference type="ARBA" id="ARBA00022777"/>
    </source>
</evidence>
<dbReference type="PROSITE" id="PS50042">
    <property type="entry name" value="CNMP_BINDING_3"/>
    <property type="match status" value="3"/>
</dbReference>
<dbReference type="PRINTS" id="PR00103">
    <property type="entry name" value="CAMPKINASE"/>
</dbReference>
<dbReference type="Gene3D" id="3.30.200.20">
    <property type="entry name" value="Phosphorylase Kinase, domain 1"/>
    <property type="match status" value="1"/>
</dbReference>
<feature type="domain" description="Cyclic nucleotide-binding" evidence="15">
    <location>
        <begin position="46"/>
        <end position="147"/>
    </location>
</feature>
<dbReference type="FunFam" id="1.10.510.10:FF:000048">
    <property type="entry name" value="Protein kinase C"/>
    <property type="match status" value="1"/>
</dbReference>
<dbReference type="InterPro" id="IPR000595">
    <property type="entry name" value="cNMP-bd_dom"/>
</dbReference>
<dbReference type="PANTHER" id="PTHR24353">
    <property type="entry name" value="CYCLIC NUCLEOTIDE-DEPENDENT PROTEIN KINASE"/>
    <property type="match status" value="1"/>
</dbReference>
<dbReference type="InterPro" id="IPR011009">
    <property type="entry name" value="Kinase-like_dom_sf"/>
</dbReference>
<feature type="domain" description="Cyclic nucleotide-binding" evidence="15">
    <location>
        <begin position="196"/>
        <end position="318"/>
    </location>
</feature>
<name>A0A7S0ZZV1_NOCSC</name>
<dbReference type="PROSITE" id="PS50011">
    <property type="entry name" value="PROTEIN_KINASE_DOM"/>
    <property type="match status" value="1"/>
</dbReference>
<evidence type="ECO:0000256" key="13">
    <source>
        <dbReference type="SAM" id="MobiDB-lite"/>
    </source>
</evidence>
<evidence type="ECO:0000256" key="4">
    <source>
        <dbReference type="ARBA" id="ARBA00022535"/>
    </source>
</evidence>
<dbReference type="Gene3D" id="1.10.510.10">
    <property type="entry name" value="Transferase(Phosphotransferase) domain 1"/>
    <property type="match status" value="1"/>
</dbReference>
<keyword evidence="5" id="KW-0597">Phosphoprotein</keyword>
<evidence type="ECO:0000256" key="1">
    <source>
        <dbReference type="ARBA" id="ARBA00006352"/>
    </source>
</evidence>
<dbReference type="PANTHER" id="PTHR24353:SF147">
    <property type="entry name" value="CGMP-DEPENDENT SERINE_THREONIN PROTEIN KINASE-RELATED"/>
    <property type="match status" value="1"/>
</dbReference>
<dbReference type="GO" id="GO:0004692">
    <property type="term" value="F:cGMP-dependent protein kinase activity"/>
    <property type="evidence" value="ECO:0007669"/>
    <property type="project" value="UniProtKB-EC"/>
</dbReference>
<reference evidence="17" key="1">
    <citation type="submission" date="2021-01" db="EMBL/GenBank/DDBJ databases">
        <authorList>
            <person name="Corre E."/>
            <person name="Pelletier E."/>
            <person name="Niang G."/>
            <person name="Scheremetjew M."/>
            <person name="Finn R."/>
            <person name="Kale V."/>
            <person name="Holt S."/>
            <person name="Cochrane G."/>
            <person name="Meng A."/>
            <person name="Brown T."/>
            <person name="Cohen L."/>
        </authorList>
    </citation>
    <scope>NUCLEOTIDE SEQUENCE</scope>
</reference>
<dbReference type="InterPro" id="IPR018488">
    <property type="entry name" value="cNMP-bd_CS"/>
</dbReference>
<feature type="domain" description="Protein kinase" evidence="14">
    <location>
        <begin position="469"/>
        <end position="726"/>
    </location>
</feature>
<evidence type="ECO:0000256" key="2">
    <source>
        <dbReference type="ARBA" id="ARBA00012428"/>
    </source>
</evidence>
<dbReference type="CDD" id="cd00038">
    <property type="entry name" value="CAP_ED"/>
    <property type="match status" value="3"/>
</dbReference>
<dbReference type="GO" id="GO:0005524">
    <property type="term" value="F:ATP binding"/>
    <property type="evidence" value="ECO:0007669"/>
    <property type="project" value="UniProtKB-KW"/>
</dbReference>
<dbReference type="InterPro" id="IPR018490">
    <property type="entry name" value="cNMP-bd_dom_sf"/>
</dbReference>
<dbReference type="SUPFAM" id="SSF51206">
    <property type="entry name" value="cAMP-binding domain-like"/>
    <property type="match status" value="3"/>
</dbReference>
<dbReference type="InterPro" id="IPR014710">
    <property type="entry name" value="RmlC-like_jellyroll"/>
</dbReference>
<keyword evidence="7" id="KW-0547">Nucleotide-binding</keyword>
<dbReference type="SMART" id="SM00100">
    <property type="entry name" value="cNMP"/>
    <property type="match status" value="3"/>
</dbReference>
<dbReference type="Pfam" id="PF00027">
    <property type="entry name" value="cNMP_binding"/>
    <property type="match status" value="3"/>
</dbReference>
<feature type="region of interest" description="Disordered" evidence="13">
    <location>
        <begin position="1"/>
        <end position="23"/>
    </location>
</feature>
<proteinExistence type="inferred from homology"/>
<evidence type="ECO:0000256" key="9">
    <source>
        <dbReference type="ARBA" id="ARBA00022840"/>
    </source>
</evidence>
<dbReference type="SMART" id="SM00220">
    <property type="entry name" value="S_TKc"/>
    <property type="match status" value="1"/>
</dbReference>
<accession>A0A7S0ZZV1</accession>
<dbReference type="InterPro" id="IPR008271">
    <property type="entry name" value="Ser/Thr_kinase_AS"/>
</dbReference>
<comment type="similarity">
    <text evidence="1">Belongs to the protein kinase superfamily. AGC Ser/Thr protein kinase family. cGMP subfamily.</text>
</comment>
<evidence type="ECO:0000259" key="15">
    <source>
        <dbReference type="PROSITE" id="PS50042"/>
    </source>
</evidence>
<comment type="catalytic activity">
    <reaction evidence="12">
        <text>L-seryl-[protein] + ATP = O-phospho-L-seryl-[protein] + ADP + H(+)</text>
        <dbReference type="Rhea" id="RHEA:17989"/>
        <dbReference type="Rhea" id="RHEA-COMP:9863"/>
        <dbReference type="Rhea" id="RHEA-COMP:11604"/>
        <dbReference type="ChEBI" id="CHEBI:15378"/>
        <dbReference type="ChEBI" id="CHEBI:29999"/>
        <dbReference type="ChEBI" id="CHEBI:30616"/>
        <dbReference type="ChEBI" id="CHEBI:83421"/>
        <dbReference type="ChEBI" id="CHEBI:456216"/>
        <dbReference type="EC" id="2.7.11.12"/>
    </reaction>
</comment>
<keyword evidence="9" id="KW-0067">ATP-binding</keyword>